<reference evidence="2 3" key="1">
    <citation type="journal article" date="2024" name="Fungal Genet. Biol.">
        <title>The porcine skin microbiome exhibits broad fungal antagonism.</title>
        <authorList>
            <person name="De La Cruz K.F."/>
            <person name="Townsend E.C."/>
            <person name="Alex Cheong J.Z."/>
            <person name="Salamzade R."/>
            <person name="Liu A."/>
            <person name="Sandstrom S."/>
            <person name="Davila E."/>
            <person name="Huang L."/>
            <person name="Xu K.H."/>
            <person name="Wu S.Y."/>
            <person name="Meudt J.J."/>
            <person name="Shanmuganayagam D."/>
            <person name="Gibson A.L.F."/>
            <person name="Kalan L.R."/>
        </authorList>
    </citation>
    <scope>NUCLEOTIDE SEQUENCE [LARGE SCALE GENOMIC DNA]</scope>
    <source>
        <strain evidence="2 3">LK2569</strain>
    </source>
</reference>
<evidence type="ECO:0000313" key="3">
    <source>
        <dbReference type="Proteomes" id="UP001558353"/>
    </source>
</evidence>
<name>A0ABV3UVT9_9CORY</name>
<dbReference type="RefSeq" id="WP_368522522.1">
    <property type="nucleotide sequence ID" value="NZ_JAYWMA010000007.1"/>
</dbReference>
<protein>
    <submittedName>
        <fullName evidence="2">Metal-dependent hydrolase</fullName>
    </submittedName>
</protein>
<keyword evidence="1" id="KW-0472">Membrane</keyword>
<feature type="transmembrane region" description="Helical" evidence="1">
    <location>
        <begin position="90"/>
        <end position="106"/>
    </location>
</feature>
<sequence length="199" mass="21230">MMGKTHISVGVVTAFLVTQPVALEGFSVAVIGGATGGIISDMEVRSNSKFRDALHARLIVLGLTVVFLIVDVITQGPIISSVLHSSSQRLIAGSAILIALVIFGRFTSHRTFTHSLLGLVSLSAGVWLLCPPLTAAFAAGFISHVFLDLLNKQPIQIFYPIEKGKFCLKLCYANGAMNTVFFLLGIVGVLYWVGKVALT</sequence>
<proteinExistence type="predicted"/>
<comment type="caution">
    <text evidence="2">The sequence shown here is derived from an EMBL/GenBank/DDBJ whole genome shotgun (WGS) entry which is preliminary data.</text>
</comment>
<feature type="transmembrane region" description="Helical" evidence="1">
    <location>
        <begin position="60"/>
        <end position="83"/>
    </location>
</feature>
<evidence type="ECO:0000256" key="1">
    <source>
        <dbReference type="SAM" id="Phobius"/>
    </source>
</evidence>
<gene>
    <name evidence="2" type="ORF">VVR64_07345</name>
</gene>
<organism evidence="2 3">
    <name type="scientific">Corynebacterium xerosis</name>
    <dbReference type="NCBI Taxonomy" id="1725"/>
    <lineage>
        <taxon>Bacteria</taxon>
        <taxon>Bacillati</taxon>
        <taxon>Actinomycetota</taxon>
        <taxon>Actinomycetes</taxon>
        <taxon>Mycobacteriales</taxon>
        <taxon>Corynebacteriaceae</taxon>
        <taxon>Corynebacterium</taxon>
    </lineage>
</organism>
<keyword evidence="1" id="KW-1133">Transmembrane helix</keyword>
<keyword evidence="1" id="KW-0812">Transmembrane</keyword>
<accession>A0ABV3UVT9</accession>
<dbReference type="EMBL" id="JAYWMA010000007">
    <property type="protein sequence ID" value="MEX3528878.1"/>
    <property type="molecule type" value="Genomic_DNA"/>
</dbReference>
<dbReference type="InterPro" id="IPR007404">
    <property type="entry name" value="YdjM-like"/>
</dbReference>
<keyword evidence="3" id="KW-1185">Reference proteome</keyword>
<dbReference type="Proteomes" id="UP001558353">
    <property type="component" value="Unassembled WGS sequence"/>
</dbReference>
<evidence type="ECO:0000313" key="2">
    <source>
        <dbReference type="EMBL" id="MEX3528878.1"/>
    </source>
</evidence>
<feature type="transmembrane region" description="Helical" evidence="1">
    <location>
        <begin position="171"/>
        <end position="193"/>
    </location>
</feature>
<dbReference type="GO" id="GO:0016787">
    <property type="term" value="F:hydrolase activity"/>
    <property type="evidence" value="ECO:0007669"/>
    <property type="project" value="UniProtKB-KW"/>
</dbReference>
<dbReference type="Pfam" id="PF04307">
    <property type="entry name" value="YdjM"/>
    <property type="match status" value="1"/>
</dbReference>
<feature type="transmembrane region" description="Helical" evidence="1">
    <location>
        <begin position="126"/>
        <end position="150"/>
    </location>
</feature>
<keyword evidence="2" id="KW-0378">Hydrolase</keyword>